<evidence type="ECO:0000313" key="3">
    <source>
        <dbReference type="EMBL" id="OQO06069.1"/>
    </source>
</evidence>
<comment type="caution">
    <text evidence="3">The sequence shown here is derived from an EMBL/GenBank/DDBJ whole genome shotgun (WGS) entry which is preliminary data.</text>
</comment>
<dbReference type="InParanoid" id="A0A1V8T419"/>
<dbReference type="AlphaFoldDB" id="A0A1V8T419"/>
<sequence length="1174" mass="117027">MCIFTQTVITTLVIVTIDSFVPTATETNTFTLFDTVTTITPPPCILPSQVAPCQSSWETWASYQVSLGGFTFIWPEGCDTVDEITVEPCLGLISSYDSVIGVYESKVWSPTPMCTQASITGNFCDGLISSYVDAQSSYEGEGDGVVGGQTVWTSANGSEYMSYSWPSTSPLAPGCSLGCVTQSCQLQAGTVRLLYWPPGSTTQASDDAYITAPVNGTGPVTASAFGYVFTSPTVYISFDSLYARDSCSAIGPTYINEVVALTDPAELSSLYPSVWDNYDNDATKHNNALLQTAPFNYTDLYVTPTPESIYMSQPRCAYASWDTLGPQKDRHVSSDLYATWQCPRIAPYEPILAIPDQASCIGGVNGAYEPPIPLTPASAVVGVCKSCKPETSVEIALKTVTTVTGVCMTCPRLHTSTPAAPASTPDSPAAPPTTIAGPTTAIAGDPPDPSIKSTASQSTAQKGQGSSQPAVSQPVNSQPAVGDPGSSDRETIRPVSDDPGSGNSGTTQLGSNPQASNQPSVSNSPQPTQSLAIINAPTTKALSILESALSSAQQAASSRLAGTTPIVGIGSTGNSDSAQGSAVVIAVPTGGSAILSQVSGGGVAVDIGRSATTIANGGIATVGGQTFSVRQSGGAVVVGSSTQILPAAPDRTSVAIVAGGQTLTVLGSGSAVVVAQGGSTVTVVPGQPATLGSQTISLASDNGGLVVGSATFANVGTSSPANAGSGLASAVLTAGGQTITAVAQGGSVVFNNGGTEVTVAIGATATTAGQVVNVPRTGGVVVIDGSALQLSASQAAPSQGVFTAGGQTITAVAQGDVLVLESNGQATTIPANGVATIGGQVVSNPGTGGAVIVGGSTLSLSATPTKGFTAGRRIITAIHEGSAVVLQAEGQSITLAAGDIGTVAGQAVIVDDSGDVVVDGTTVHLGPATASAGTAIFTQDGHTITAIRQGNLVILQEGGRATTVAADATVAFVGETIANPGAHITAATGLTTLVQDGQTLTALDAGGSMILVQDGTTITLAKGQKTVFHGETISAPSNGAAIVVNGTQTLSLTSLPTGMAFATLVHAGQTLSAFDAGAIIVLVENWTTVTLAKGQQTVLDGETISALATGGAIVVDGTDTLPLTGASATATSMGSGVEAGPEGAAADPTGSGAWKFGADWYGLLASLFAGVFVL</sequence>
<accession>A0A1V8T419</accession>
<dbReference type="STRING" id="1507870.A0A1V8T419"/>
<evidence type="ECO:0000256" key="2">
    <source>
        <dbReference type="SAM" id="SignalP"/>
    </source>
</evidence>
<feature type="compositionally biased region" description="Basic and acidic residues" evidence="1">
    <location>
        <begin position="486"/>
        <end position="496"/>
    </location>
</feature>
<name>A0A1V8T419_9PEZI</name>
<feature type="chain" id="PRO_5010695088" evidence="2">
    <location>
        <begin position="20"/>
        <end position="1174"/>
    </location>
</feature>
<feature type="compositionally biased region" description="Polar residues" evidence="1">
    <location>
        <begin position="451"/>
        <end position="479"/>
    </location>
</feature>
<feature type="compositionally biased region" description="Low complexity" evidence="1">
    <location>
        <begin position="511"/>
        <end position="528"/>
    </location>
</feature>
<keyword evidence="4" id="KW-1185">Reference proteome</keyword>
<dbReference type="Proteomes" id="UP000192596">
    <property type="component" value="Unassembled WGS sequence"/>
</dbReference>
<feature type="compositionally biased region" description="Low complexity" evidence="1">
    <location>
        <begin position="417"/>
        <end position="444"/>
    </location>
</feature>
<dbReference type="EMBL" id="NAJO01000017">
    <property type="protein sequence ID" value="OQO06069.1"/>
    <property type="molecule type" value="Genomic_DNA"/>
</dbReference>
<organism evidence="3 4">
    <name type="scientific">Cryoendolithus antarcticus</name>
    <dbReference type="NCBI Taxonomy" id="1507870"/>
    <lineage>
        <taxon>Eukaryota</taxon>
        <taxon>Fungi</taxon>
        <taxon>Dikarya</taxon>
        <taxon>Ascomycota</taxon>
        <taxon>Pezizomycotina</taxon>
        <taxon>Dothideomycetes</taxon>
        <taxon>Dothideomycetidae</taxon>
        <taxon>Cladosporiales</taxon>
        <taxon>Cladosporiaceae</taxon>
        <taxon>Cryoendolithus</taxon>
    </lineage>
</organism>
<evidence type="ECO:0000313" key="4">
    <source>
        <dbReference type="Proteomes" id="UP000192596"/>
    </source>
</evidence>
<reference evidence="4" key="1">
    <citation type="submission" date="2017-03" db="EMBL/GenBank/DDBJ databases">
        <title>Genomes of endolithic fungi from Antarctica.</title>
        <authorList>
            <person name="Coleine C."/>
            <person name="Masonjones S."/>
            <person name="Stajich J.E."/>
        </authorList>
    </citation>
    <scope>NUCLEOTIDE SEQUENCE [LARGE SCALE GENOMIC DNA]</scope>
    <source>
        <strain evidence="4">CCFEE 5527</strain>
    </source>
</reference>
<gene>
    <name evidence="3" type="ORF">B0A48_08657</name>
</gene>
<feature type="region of interest" description="Disordered" evidence="1">
    <location>
        <begin position="417"/>
        <end position="528"/>
    </location>
</feature>
<proteinExistence type="predicted"/>
<protein>
    <submittedName>
        <fullName evidence="3">Uncharacterized protein</fullName>
    </submittedName>
</protein>
<feature type="signal peptide" evidence="2">
    <location>
        <begin position="1"/>
        <end position="19"/>
    </location>
</feature>
<keyword evidence="2" id="KW-0732">Signal</keyword>
<evidence type="ECO:0000256" key="1">
    <source>
        <dbReference type="SAM" id="MobiDB-lite"/>
    </source>
</evidence>
<dbReference type="OrthoDB" id="3944128at2759"/>